<keyword evidence="3" id="KW-1185">Reference proteome</keyword>
<feature type="coiled-coil region" evidence="1">
    <location>
        <begin position="124"/>
        <end position="163"/>
    </location>
</feature>
<evidence type="ECO:0000313" key="3">
    <source>
        <dbReference type="Proteomes" id="UP001177140"/>
    </source>
</evidence>
<evidence type="ECO:0000313" key="2">
    <source>
        <dbReference type="EMBL" id="MCL7025062.1"/>
    </source>
</evidence>
<proteinExistence type="predicted"/>
<evidence type="ECO:0000256" key="1">
    <source>
        <dbReference type="SAM" id="Coils"/>
    </source>
</evidence>
<reference evidence="2" key="1">
    <citation type="submission" date="2022-03" db="EMBL/GenBank/DDBJ databases">
        <title>A functionally conserved STORR gene fusion in Papaver species that diverged 16.8 million years ago.</title>
        <authorList>
            <person name="Catania T."/>
        </authorList>
    </citation>
    <scope>NUCLEOTIDE SEQUENCE</scope>
    <source>
        <strain evidence="2">S-191538</strain>
    </source>
</reference>
<keyword evidence="1" id="KW-0175">Coiled coil</keyword>
<dbReference type="AlphaFoldDB" id="A0AA41RUI1"/>
<name>A0AA41RUI1_PAPNU</name>
<dbReference type="Proteomes" id="UP001177140">
    <property type="component" value="Unassembled WGS sequence"/>
</dbReference>
<gene>
    <name evidence="2" type="ORF">MKW94_006116</name>
</gene>
<protein>
    <submittedName>
        <fullName evidence="2">Uncharacterized protein</fullName>
    </submittedName>
</protein>
<organism evidence="2 3">
    <name type="scientific">Papaver nudicaule</name>
    <name type="common">Iceland poppy</name>
    <dbReference type="NCBI Taxonomy" id="74823"/>
    <lineage>
        <taxon>Eukaryota</taxon>
        <taxon>Viridiplantae</taxon>
        <taxon>Streptophyta</taxon>
        <taxon>Embryophyta</taxon>
        <taxon>Tracheophyta</taxon>
        <taxon>Spermatophyta</taxon>
        <taxon>Magnoliopsida</taxon>
        <taxon>Ranunculales</taxon>
        <taxon>Papaveraceae</taxon>
        <taxon>Papaveroideae</taxon>
        <taxon>Papaver</taxon>
    </lineage>
</organism>
<sequence length="315" mass="35428">MSWYTDPQLFIYSYDAVNFNVYRVTKEVGINPFLPGDHTSQGYLTFSKHLYLGNNRESDYDAFKATFPKSEPHKFINCQGWVINWVYGTAKGTWSREEPNSPFWNLPGITKPKSETDLALEEKVTLLEAKISSLEGEINNSKKEDLDKRVLDLEAEINRERDEKSVLVNCLKREDVLMAGLEALQQQVLDLTSKLSVQCSDAAGSGGSSIAEEPWITGQTVPGNWVPFKDLDVQPFSKNIPLMITKAAGGLKFGDDNTTNVHASRFYGGIYPIVVVHIAELTPNRDEARFDPDVWSRYTNAGITYAARQPFPSEM</sequence>
<accession>A0AA41RUI1</accession>
<comment type="caution">
    <text evidence="2">The sequence shown here is derived from an EMBL/GenBank/DDBJ whole genome shotgun (WGS) entry which is preliminary data.</text>
</comment>
<dbReference type="EMBL" id="JAJJMA010041158">
    <property type="protein sequence ID" value="MCL7025062.1"/>
    <property type="molecule type" value="Genomic_DNA"/>
</dbReference>